<dbReference type="AlphaFoldDB" id="A0A7W8EH30"/>
<dbReference type="InterPro" id="IPR029058">
    <property type="entry name" value="AB_hydrolase_fold"/>
</dbReference>
<keyword evidence="3" id="KW-0443">Lipid metabolism</keyword>
<dbReference type="Pfam" id="PF03403">
    <property type="entry name" value="PAF-AH_p_II"/>
    <property type="match status" value="2"/>
</dbReference>
<evidence type="ECO:0000313" key="5">
    <source>
        <dbReference type="EMBL" id="MBB5079179.1"/>
    </source>
</evidence>
<evidence type="ECO:0000256" key="2">
    <source>
        <dbReference type="ARBA" id="ARBA00022963"/>
    </source>
</evidence>
<gene>
    <name evidence="5" type="ORF">HNR40_004665</name>
</gene>
<keyword evidence="1 5" id="KW-0378">Hydrolase</keyword>
<keyword evidence="4" id="KW-1133">Transmembrane helix</keyword>
<evidence type="ECO:0000256" key="3">
    <source>
        <dbReference type="ARBA" id="ARBA00023098"/>
    </source>
</evidence>
<accession>A0A7W8EH30</accession>
<keyword evidence="4" id="KW-0472">Membrane</keyword>
<dbReference type="PANTHER" id="PTHR10272:SF0">
    <property type="entry name" value="PLATELET-ACTIVATING FACTOR ACETYLHYDROLASE"/>
    <property type="match status" value="1"/>
</dbReference>
<comment type="caution">
    <text evidence="5">The sequence shown here is derived from an EMBL/GenBank/DDBJ whole genome shotgun (WGS) entry which is preliminary data.</text>
</comment>
<dbReference type="EMBL" id="JACHIN010000006">
    <property type="protein sequence ID" value="MBB5079179.1"/>
    <property type="molecule type" value="Genomic_DNA"/>
</dbReference>
<dbReference type="GO" id="GO:0016042">
    <property type="term" value="P:lipid catabolic process"/>
    <property type="evidence" value="ECO:0007669"/>
    <property type="project" value="UniProtKB-KW"/>
</dbReference>
<feature type="transmembrane region" description="Helical" evidence="4">
    <location>
        <begin position="58"/>
        <end position="79"/>
    </location>
</feature>
<keyword evidence="6" id="KW-1185">Reference proteome</keyword>
<keyword evidence="4" id="KW-0812">Transmembrane</keyword>
<evidence type="ECO:0000256" key="4">
    <source>
        <dbReference type="SAM" id="Phobius"/>
    </source>
</evidence>
<keyword evidence="2" id="KW-0442">Lipid degradation</keyword>
<evidence type="ECO:0000256" key="1">
    <source>
        <dbReference type="ARBA" id="ARBA00022801"/>
    </source>
</evidence>
<reference evidence="5 6" key="1">
    <citation type="submission" date="2020-08" db="EMBL/GenBank/DDBJ databases">
        <title>Genomic Encyclopedia of Type Strains, Phase IV (KMG-IV): sequencing the most valuable type-strain genomes for metagenomic binning, comparative biology and taxonomic classification.</title>
        <authorList>
            <person name="Goeker M."/>
        </authorList>
    </citation>
    <scope>NUCLEOTIDE SEQUENCE [LARGE SCALE GENOMIC DNA]</scope>
    <source>
        <strain evidence="5 6">DSM 45385</strain>
    </source>
</reference>
<proteinExistence type="predicted"/>
<dbReference type="RefSeq" id="WP_312896484.1">
    <property type="nucleotide sequence ID" value="NZ_JACHIN010000006.1"/>
</dbReference>
<organism evidence="5 6">
    <name type="scientific">Nonomuraea endophytica</name>
    <dbReference type="NCBI Taxonomy" id="714136"/>
    <lineage>
        <taxon>Bacteria</taxon>
        <taxon>Bacillati</taxon>
        <taxon>Actinomycetota</taxon>
        <taxon>Actinomycetes</taxon>
        <taxon>Streptosporangiales</taxon>
        <taxon>Streptosporangiaceae</taxon>
        <taxon>Nonomuraea</taxon>
    </lineage>
</organism>
<dbReference type="GO" id="GO:0003847">
    <property type="term" value="F:1-alkyl-2-acetylglycerophosphocholine esterase activity"/>
    <property type="evidence" value="ECO:0007669"/>
    <property type="project" value="TreeGrafter"/>
</dbReference>
<dbReference type="PANTHER" id="PTHR10272">
    <property type="entry name" value="PLATELET-ACTIVATING FACTOR ACETYLHYDROLASE"/>
    <property type="match status" value="1"/>
</dbReference>
<dbReference type="Gene3D" id="3.40.50.1820">
    <property type="entry name" value="alpha/beta hydrolase"/>
    <property type="match status" value="1"/>
</dbReference>
<feature type="transmembrane region" description="Helical" evidence="4">
    <location>
        <begin position="33"/>
        <end position="52"/>
    </location>
</feature>
<protein>
    <submittedName>
        <fullName evidence="5">Putative dienelactone hydrolase</fullName>
    </submittedName>
</protein>
<name>A0A7W8EH30_9ACTN</name>
<dbReference type="Proteomes" id="UP000568380">
    <property type="component" value="Unassembled WGS sequence"/>
</dbReference>
<feature type="transmembrane region" description="Helical" evidence="4">
    <location>
        <begin position="91"/>
        <end position="114"/>
    </location>
</feature>
<evidence type="ECO:0000313" key="6">
    <source>
        <dbReference type="Proteomes" id="UP000568380"/>
    </source>
</evidence>
<feature type="transmembrane region" description="Helical" evidence="4">
    <location>
        <begin position="6"/>
        <end position="26"/>
    </location>
</feature>
<sequence length="475" mass="49593">MTILGLSLVEILAVLAVVALVLARWLPPPARRPIALAAGAVFAVCAVLLAVFGVRWQLVPVLAAGGVALAFAGFVLMRARAGRPVRRARWWAALPGAVAGLGLVVAGTGASWALPLPVFPKPPGAYAVGTTVVQWTDADREETATAKAGDQRTVVVQLWYPSSDSTGARQSRYLGRTAEEARIVAAGAAAYLGVPGFTLDEVARAHARSTPEAPVAGGSERFPVVLFSPGLGGVRTQNTAWAEELASRGYVVAGVDHPYDSAVVVLDDGRAVRTRLAATGDDAEDERLAAGWTAVRAGDLSFVLTQLGRMHSGEIQGPLAGRLDLNRAAATGHSLGGAAALQAARQDTRFAAVIVLDGYPRDPVAQPFRQPVLALTHDIGPGEEQDYLSRLTRVLDLSTAASYRLTVPGSAHLTFTDAPLYLPPLPSLIGSAERTAGPRLTSAVTAAFLDTTLRGKGTDLAKTLSTYGELTTFPP</sequence>
<dbReference type="SUPFAM" id="SSF53474">
    <property type="entry name" value="alpha/beta-Hydrolases"/>
    <property type="match status" value="1"/>
</dbReference>